<proteinExistence type="predicted"/>
<reference evidence="1 2" key="1">
    <citation type="submission" date="2021-10" db="EMBL/GenBank/DDBJ databases">
        <authorList>
            <person name="James R."/>
            <person name="Lavering E.D."/>
            <person name="Fairholm J.D."/>
            <person name="Ogilvie B.H."/>
            <person name="Thurgood T.L."/>
            <person name="Hyer A."/>
            <person name="Robison R.A."/>
            <person name="Grose J.H."/>
        </authorList>
    </citation>
    <scope>NUCLEOTIDE SEQUENCE [LARGE SCALE GENOMIC DNA]</scope>
</reference>
<organism evidence="1 2">
    <name type="scientific">Bacillus phage vB_BanS_Skywalker</name>
    <dbReference type="NCBI Taxonomy" id="2894789"/>
    <lineage>
        <taxon>Viruses</taxon>
        <taxon>Duplodnaviria</taxon>
        <taxon>Heunggongvirae</taxon>
        <taxon>Uroviricota</taxon>
        <taxon>Caudoviricetes</taxon>
        <taxon>Joanripponvirinae</taxon>
        <taxon>Tsamsavirus</taxon>
        <taxon>Tsamsavirus skywalker</taxon>
    </lineage>
</organism>
<accession>A0AAE9CEG9</accession>
<dbReference type="EMBL" id="OK499994">
    <property type="protein sequence ID" value="UGO51389.1"/>
    <property type="molecule type" value="Genomic_DNA"/>
</dbReference>
<protein>
    <submittedName>
        <fullName evidence="1">Uncharacterized protein</fullName>
    </submittedName>
</protein>
<evidence type="ECO:0000313" key="2">
    <source>
        <dbReference type="Proteomes" id="UP000828101"/>
    </source>
</evidence>
<dbReference type="Proteomes" id="UP000828101">
    <property type="component" value="Segment"/>
</dbReference>
<sequence>MGGQIMIKFDEAVVLLEAGMEVTLECDGYDYEISPADEWIGGEGQEGYISLVMGNVVYDSAERILRESIKHLESDGKEVGIRC</sequence>
<name>A0AAE9CEG9_9CAUD</name>
<gene>
    <name evidence="1" type="ORF">SKYWALKER_232</name>
</gene>
<keyword evidence="2" id="KW-1185">Reference proteome</keyword>
<evidence type="ECO:0000313" key="1">
    <source>
        <dbReference type="EMBL" id="UGO51389.1"/>
    </source>
</evidence>